<accession>A0A2M7S756</accession>
<protein>
    <submittedName>
        <fullName evidence="2">1-(5-phosphoribosyl)-5-amino-4-imidazole-carboxylate carboxylase</fullName>
    </submittedName>
</protein>
<dbReference type="AlphaFoldDB" id="A0A2M7S756"/>
<dbReference type="GO" id="GO:0006189">
    <property type="term" value="P:'de novo' IMP biosynthetic process"/>
    <property type="evidence" value="ECO:0007669"/>
    <property type="project" value="InterPro"/>
</dbReference>
<proteinExistence type="predicted"/>
<comment type="caution">
    <text evidence="2">The sequence shown here is derived from an EMBL/GenBank/DDBJ whole genome shotgun (WGS) entry which is preliminary data.</text>
</comment>
<evidence type="ECO:0000313" key="3">
    <source>
        <dbReference type="Proteomes" id="UP000229307"/>
    </source>
</evidence>
<gene>
    <name evidence="2" type="ORF">COY52_10110</name>
</gene>
<dbReference type="Pfam" id="PF00731">
    <property type="entry name" value="AIRC"/>
    <property type="match status" value="1"/>
</dbReference>
<dbReference type="InterPro" id="IPR000031">
    <property type="entry name" value="PurE_dom"/>
</dbReference>
<sequence>MSMDKIERLLKKIRAKKLGVKKAMEELKLLPYEDIGFAKIDHHRKLRKGVPEVVFCPGKKPEHIALIMSKILRYTDTVLATRASPDIFKLVQGSIPDAIYFEDAGIVAVCRGKKARKRGRVLVVSAGSGDFRAAEEAAVVLELLGNRVDRLYDVGVAGLHRLISNKDKLSKANVIIVLAGMEGALASVVGGLTDKPVIAVPTSIGYGASFRGIAPLLTMLNCCAPGVTVVNIDNGFGAGYFAHLINK</sequence>
<name>A0A2M7S756_9BACT</name>
<reference evidence="3" key="1">
    <citation type="submission" date="2017-09" db="EMBL/GenBank/DDBJ databases">
        <title>Depth-based differentiation of microbial function through sediment-hosted aquifers and enrichment of novel symbionts in the deep terrestrial subsurface.</title>
        <authorList>
            <person name="Probst A.J."/>
            <person name="Ladd B."/>
            <person name="Jarett J.K."/>
            <person name="Geller-Mcgrath D.E."/>
            <person name="Sieber C.M.K."/>
            <person name="Emerson J.B."/>
            <person name="Anantharaman K."/>
            <person name="Thomas B.C."/>
            <person name="Malmstrom R."/>
            <person name="Stieglmeier M."/>
            <person name="Klingl A."/>
            <person name="Woyke T."/>
            <person name="Ryan C.M."/>
            <person name="Banfield J.F."/>
        </authorList>
    </citation>
    <scope>NUCLEOTIDE SEQUENCE [LARGE SCALE GENOMIC DNA]</scope>
</reference>
<evidence type="ECO:0000313" key="2">
    <source>
        <dbReference type="EMBL" id="PIZ15289.1"/>
    </source>
</evidence>
<dbReference type="GO" id="GO:0016787">
    <property type="term" value="F:hydrolase activity"/>
    <property type="evidence" value="ECO:0007669"/>
    <property type="project" value="InterPro"/>
</dbReference>
<dbReference type="SUPFAM" id="SSF52255">
    <property type="entry name" value="N5-CAIR mutase (phosphoribosylaminoimidazole carboxylase, PurE)"/>
    <property type="match status" value="1"/>
</dbReference>
<dbReference type="SMART" id="SM01001">
    <property type="entry name" value="AIRC"/>
    <property type="match status" value="1"/>
</dbReference>
<dbReference type="InterPro" id="IPR039476">
    <property type="entry name" value="P2CMN_synthase_LarB"/>
</dbReference>
<dbReference type="Gene3D" id="3.40.50.1970">
    <property type="match status" value="1"/>
</dbReference>
<dbReference type="NCBIfam" id="NF033503">
    <property type="entry name" value="LarB"/>
    <property type="match status" value="1"/>
</dbReference>
<dbReference type="PANTHER" id="PTHR43064">
    <property type="entry name" value="PHOSPHORIBOSYLAMINOIMIDAZOLE CARBOXYLASE-RELATED"/>
    <property type="match status" value="1"/>
</dbReference>
<feature type="domain" description="PurE" evidence="1">
    <location>
        <begin position="119"/>
        <end position="246"/>
    </location>
</feature>
<dbReference type="Proteomes" id="UP000229307">
    <property type="component" value="Unassembled WGS sequence"/>
</dbReference>
<dbReference type="PANTHER" id="PTHR43064:SF1">
    <property type="entry name" value="SLL1489 PROTEIN"/>
    <property type="match status" value="1"/>
</dbReference>
<organism evidence="2 3">
    <name type="scientific">Candidatus Desantisbacteria bacterium CG_4_10_14_0_8_um_filter_48_22</name>
    <dbReference type="NCBI Taxonomy" id="1974543"/>
    <lineage>
        <taxon>Bacteria</taxon>
        <taxon>Candidatus Desantisiibacteriota</taxon>
    </lineage>
</organism>
<evidence type="ECO:0000259" key="1">
    <source>
        <dbReference type="SMART" id="SM01001"/>
    </source>
</evidence>
<dbReference type="EMBL" id="PFMR01000272">
    <property type="protein sequence ID" value="PIZ15289.1"/>
    <property type="molecule type" value="Genomic_DNA"/>
</dbReference>